<evidence type="ECO:0000259" key="9">
    <source>
        <dbReference type="PROSITE" id="PS50156"/>
    </source>
</evidence>
<accession>A0ABT3QE58</accession>
<feature type="transmembrane region" description="Helical" evidence="8">
    <location>
        <begin position="538"/>
        <end position="558"/>
    </location>
</feature>
<sequence length="1113" mass="119252">MSPVALCVKRPVGTTLIVIGMILAGLIGYTMLPVASLPAIDMPMIQVSAQQSGGTPEELASTIAEPLERHLGTISGLNAMTSRSVTGQVSISLQFVSSRNVNSAARDVQAAIRAARTDLPTTLRQDPSYRIANTSGMPILVMALTSKTRTPAQLYDEATNVLAQHLDSVSGVGDIQLGGSALPAVRVEMNPLKLYKYGIGFEDIRAALASANANTPKGFITRGKQRLILQTNDQVHGAKDLKGLIVAYRSNRPVHLIDVADVTDSVENVETGGFYNQTPAVLAIVFPRSGTNVVKTINEIRAKFPLLHSALSADVELHVCSDRSVTIRAALEDTQRTLVLSVILVIAVVLLFLRSPRTTMIPAVVIPSSLITTFGVMKLMGYSLDSLSLMALTIATGFVVDDAIVVLENISRHIENGMPHKEAVLKGAEEVAFTVFSVSLSLVAVFFPITMLGGMLGGLLHEFAMTISITVMVSMVLSLTLTPMMCSFMLKSKEEMDHEESIRNKNWLNKISAFLENGFNLLHDSYGHMLDRSLKHPVLVLLSLPATIVIMGILFIIMPKGLFPESDTGSLMAHLVADQSISFKSMIGKVKDVENRILSNKEVNSVVGFLGGRDSANQAMIFIELKEKDQRKVSVDKTVADLRQRTDNIAGAKFLSSVPSLLPGGPRSGNAAYQYTLESDDAATLYHWMPLLQQALQKHSELADISTDIQQKGLAENVNINRDSTARTSLTAQLVANTLYDAYGQRAASVIYNALNQYRVVMNVKPEFWKNADMLQMTWVSTAGGTASGSTQSNTIRSSGTTTTSSSSSDVDDATSAQNSQSFKNQIANSLAGGSGASNGSAVSSNAETMVPLSAIAHMSRGTTPVNINHQGQAIAATLSFNLTAGASINDAARIIADDMANLKIPSSVHGGFAGTTARLQQESSNEPLIILAALLAVYVVLGILYESYVHPITILSTLPSAGAGALLALYLSGQEFDLIGLIGVILLIGIVKKNAIMLVDFAITEEREHGLSAHDAIYQACMLRFRPILMTTLAAALGAVPLVLGNGYGIELRRPLGIAIIGGLALSQVLTLFTTPVVYIYLDRLGMWGRKAIPAVVHAILKPLRSIRIRRS</sequence>
<feature type="transmembrane region" description="Helical" evidence="8">
    <location>
        <begin position="953"/>
        <end position="973"/>
    </location>
</feature>
<keyword evidence="1" id="KW-0813">Transport</keyword>
<dbReference type="InterPro" id="IPR027463">
    <property type="entry name" value="AcrB_DN_DC_subdom"/>
</dbReference>
<feature type="transmembrane region" description="Helical" evidence="8">
    <location>
        <begin position="929"/>
        <end position="946"/>
    </location>
</feature>
<evidence type="ECO:0000313" key="10">
    <source>
        <dbReference type="EMBL" id="MCX2563574.1"/>
    </source>
</evidence>
<dbReference type="PANTHER" id="PTHR32063:SF34">
    <property type="entry name" value="MULTIDRUG RESISTANCE PROTEIN MDTC"/>
    <property type="match status" value="1"/>
</dbReference>
<dbReference type="Gene3D" id="3.30.2090.10">
    <property type="entry name" value="Multidrug efflux transporter AcrB TolC docking domain, DN and DC subdomains"/>
    <property type="match status" value="3"/>
</dbReference>
<dbReference type="SUPFAM" id="SSF82693">
    <property type="entry name" value="Multidrug efflux transporter AcrB pore domain, PN1, PN2, PC1 and PC2 subdomains"/>
    <property type="match status" value="3"/>
</dbReference>
<evidence type="ECO:0000256" key="2">
    <source>
        <dbReference type="ARBA" id="ARBA00022475"/>
    </source>
</evidence>
<feature type="region of interest" description="Disordered" evidence="7">
    <location>
        <begin position="785"/>
        <end position="820"/>
    </location>
</feature>
<dbReference type="InterPro" id="IPR000731">
    <property type="entry name" value="SSD"/>
</dbReference>
<organism evidence="10 11">
    <name type="scientific">Acetobacter thailandicus</name>
    <dbReference type="NCBI Taxonomy" id="1502842"/>
    <lineage>
        <taxon>Bacteria</taxon>
        <taxon>Pseudomonadati</taxon>
        <taxon>Pseudomonadota</taxon>
        <taxon>Alphaproteobacteria</taxon>
        <taxon>Acetobacterales</taxon>
        <taxon>Acetobacteraceae</taxon>
        <taxon>Acetobacter</taxon>
    </lineage>
</organism>
<feature type="transmembrane region" description="Helical" evidence="8">
    <location>
        <begin position="12"/>
        <end position="32"/>
    </location>
</feature>
<evidence type="ECO:0000256" key="4">
    <source>
        <dbReference type="ARBA" id="ARBA00022692"/>
    </source>
</evidence>
<name>A0ABT3QE58_9PROT</name>
<feature type="transmembrane region" description="Helical" evidence="8">
    <location>
        <begin position="360"/>
        <end position="381"/>
    </location>
</feature>
<evidence type="ECO:0000313" key="11">
    <source>
        <dbReference type="Proteomes" id="UP001301152"/>
    </source>
</evidence>
<keyword evidence="3" id="KW-0997">Cell inner membrane</keyword>
<dbReference type="SUPFAM" id="SSF82866">
    <property type="entry name" value="Multidrug efflux transporter AcrB transmembrane domain"/>
    <property type="match status" value="2"/>
</dbReference>
<dbReference type="Pfam" id="PF00873">
    <property type="entry name" value="ACR_tran"/>
    <property type="match status" value="2"/>
</dbReference>
<dbReference type="Gene3D" id="3.30.70.1320">
    <property type="entry name" value="Multidrug efflux transporter AcrB pore domain like"/>
    <property type="match status" value="1"/>
</dbReference>
<keyword evidence="5 8" id="KW-1133">Transmembrane helix</keyword>
<dbReference type="PANTHER" id="PTHR32063">
    <property type="match status" value="1"/>
</dbReference>
<keyword evidence="2" id="KW-1003">Cell membrane</keyword>
<proteinExistence type="predicted"/>
<feature type="transmembrane region" description="Helical" evidence="8">
    <location>
        <begin position="387"/>
        <end position="410"/>
    </location>
</feature>
<feature type="transmembrane region" description="Helical" evidence="8">
    <location>
        <begin position="337"/>
        <end position="353"/>
    </location>
</feature>
<feature type="transmembrane region" description="Helical" evidence="8">
    <location>
        <begin position="431"/>
        <end position="451"/>
    </location>
</feature>
<dbReference type="InterPro" id="IPR001036">
    <property type="entry name" value="Acrflvin-R"/>
</dbReference>
<comment type="caution">
    <text evidence="10">The sequence shown here is derived from an EMBL/GenBank/DDBJ whole genome shotgun (WGS) entry which is preliminary data.</text>
</comment>
<dbReference type="Gene3D" id="3.30.70.1440">
    <property type="entry name" value="Multidrug efflux transporter AcrB pore domain"/>
    <property type="match status" value="2"/>
</dbReference>
<dbReference type="SUPFAM" id="SSF82714">
    <property type="entry name" value="Multidrug efflux transporter AcrB TolC docking domain, DN and DC subdomains"/>
    <property type="match status" value="2"/>
</dbReference>
<dbReference type="PROSITE" id="PS50156">
    <property type="entry name" value="SSD"/>
    <property type="match status" value="1"/>
</dbReference>
<dbReference type="EMBL" id="JAPIUZ010000002">
    <property type="protein sequence ID" value="MCX2563574.1"/>
    <property type="molecule type" value="Genomic_DNA"/>
</dbReference>
<evidence type="ECO:0000256" key="6">
    <source>
        <dbReference type="ARBA" id="ARBA00023136"/>
    </source>
</evidence>
<dbReference type="PRINTS" id="PR00702">
    <property type="entry name" value="ACRIFLAVINRP"/>
</dbReference>
<feature type="domain" description="SSD" evidence="9">
    <location>
        <begin position="364"/>
        <end position="488"/>
    </location>
</feature>
<keyword evidence="4 8" id="KW-0812">Transmembrane</keyword>
<evidence type="ECO:0000256" key="8">
    <source>
        <dbReference type="SAM" id="Phobius"/>
    </source>
</evidence>
<feature type="transmembrane region" description="Helical" evidence="8">
    <location>
        <begin position="979"/>
        <end position="1004"/>
    </location>
</feature>
<protein>
    <submittedName>
        <fullName evidence="10">Efflux RND transporter permease subunit</fullName>
    </submittedName>
</protein>
<dbReference type="RefSeq" id="WP_173559189.1">
    <property type="nucleotide sequence ID" value="NZ_JAPIUZ010000002.1"/>
</dbReference>
<reference evidence="10 11" key="1">
    <citation type="submission" date="2022-11" db="EMBL/GenBank/DDBJ databases">
        <title>Genome sequencing of Acetobacter type strain.</title>
        <authorList>
            <person name="Heo J."/>
            <person name="Lee D."/>
            <person name="Han B.-H."/>
            <person name="Hong S.-B."/>
            <person name="Kwon S.-W."/>
        </authorList>
    </citation>
    <scope>NUCLEOTIDE SEQUENCE [LARGE SCALE GENOMIC DNA]</scope>
    <source>
        <strain evidence="10 11">KACC 21253</strain>
    </source>
</reference>
<gene>
    <name evidence="10" type="ORF">OQ497_06325</name>
</gene>
<keyword evidence="11" id="KW-1185">Reference proteome</keyword>
<evidence type="ECO:0000256" key="7">
    <source>
        <dbReference type="SAM" id="MobiDB-lite"/>
    </source>
</evidence>
<evidence type="ECO:0000256" key="3">
    <source>
        <dbReference type="ARBA" id="ARBA00022519"/>
    </source>
</evidence>
<dbReference type="Gene3D" id="3.30.70.1430">
    <property type="entry name" value="Multidrug efflux transporter AcrB pore domain"/>
    <property type="match status" value="2"/>
</dbReference>
<dbReference type="Gene3D" id="1.20.1640.10">
    <property type="entry name" value="Multidrug efflux transporter AcrB transmembrane domain"/>
    <property type="match status" value="3"/>
</dbReference>
<evidence type="ECO:0000256" key="1">
    <source>
        <dbReference type="ARBA" id="ARBA00022448"/>
    </source>
</evidence>
<evidence type="ECO:0000256" key="5">
    <source>
        <dbReference type="ARBA" id="ARBA00022989"/>
    </source>
</evidence>
<feature type="compositionally biased region" description="Low complexity" evidence="7">
    <location>
        <begin position="793"/>
        <end position="809"/>
    </location>
</feature>
<dbReference type="Proteomes" id="UP001301152">
    <property type="component" value="Unassembled WGS sequence"/>
</dbReference>
<feature type="transmembrane region" description="Helical" evidence="8">
    <location>
        <begin position="1057"/>
        <end position="1083"/>
    </location>
</feature>
<feature type="transmembrane region" description="Helical" evidence="8">
    <location>
        <begin position="463"/>
        <end position="486"/>
    </location>
</feature>
<keyword evidence="6 8" id="KW-0472">Membrane</keyword>
<feature type="transmembrane region" description="Helical" evidence="8">
    <location>
        <begin position="1024"/>
        <end position="1045"/>
    </location>
</feature>